<evidence type="ECO:0000256" key="1">
    <source>
        <dbReference type="SAM" id="Coils"/>
    </source>
</evidence>
<dbReference type="RefSeq" id="WP_150446835.1">
    <property type="nucleotide sequence ID" value="NZ_VYQE01000008.1"/>
</dbReference>
<dbReference type="Proteomes" id="UP000326554">
    <property type="component" value="Unassembled WGS sequence"/>
</dbReference>
<keyword evidence="4" id="KW-1185">Reference proteome</keyword>
<dbReference type="SUPFAM" id="SSF57997">
    <property type="entry name" value="Tropomyosin"/>
    <property type="match status" value="1"/>
</dbReference>
<evidence type="ECO:0000256" key="2">
    <source>
        <dbReference type="SAM" id="MobiDB-lite"/>
    </source>
</evidence>
<dbReference type="AlphaFoldDB" id="A0A5J5GC92"/>
<dbReference type="EMBL" id="VYQE01000008">
    <property type="protein sequence ID" value="KAA9005054.1"/>
    <property type="molecule type" value="Genomic_DNA"/>
</dbReference>
<accession>A0A5J5GC92</accession>
<feature type="region of interest" description="Disordered" evidence="2">
    <location>
        <begin position="1"/>
        <end position="24"/>
    </location>
</feature>
<sequence>MSEENCDNGGLEPSEEQPAQMQAELEKCLEREKRLRSHYEKLAQRYDLLEEAVESRMRHRLGQSETRIAKLSRSLTSAHQKKKDLTTECRQLSQAKGELEKERKRLEHCLQKVQQEADFHRRDAENLRGSLSWRSTAPLRWVKRLVSRT</sequence>
<comment type="caution">
    <text evidence="3">The sequence shown here is derived from an EMBL/GenBank/DDBJ whole genome shotgun (WGS) entry which is preliminary data.</text>
</comment>
<evidence type="ECO:0000313" key="3">
    <source>
        <dbReference type="EMBL" id="KAA9005054.1"/>
    </source>
</evidence>
<evidence type="ECO:0000313" key="4">
    <source>
        <dbReference type="Proteomes" id="UP000326554"/>
    </source>
</evidence>
<protein>
    <submittedName>
        <fullName evidence="3">Uncharacterized protein</fullName>
    </submittedName>
</protein>
<keyword evidence="1" id="KW-0175">Coiled coil</keyword>
<feature type="coiled-coil region" evidence="1">
    <location>
        <begin position="25"/>
        <end position="130"/>
    </location>
</feature>
<gene>
    <name evidence="3" type="ORF">F3S47_18670</name>
</gene>
<name>A0A5J5GC92_9RHOB</name>
<reference evidence="3 4" key="1">
    <citation type="submission" date="2019-09" db="EMBL/GenBank/DDBJ databases">
        <authorList>
            <person name="Park J.-S."/>
            <person name="Choi H.-J."/>
        </authorList>
    </citation>
    <scope>NUCLEOTIDE SEQUENCE [LARGE SCALE GENOMIC DNA]</scope>
    <source>
        <strain evidence="3 4">176SS1-4</strain>
    </source>
</reference>
<proteinExistence type="predicted"/>
<organism evidence="3 4">
    <name type="scientific">Histidinibacterium aquaticum</name>
    <dbReference type="NCBI Taxonomy" id="2613962"/>
    <lineage>
        <taxon>Bacteria</taxon>
        <taxon>Pseudomonadati</taxon>
        <taxon>Pseudomonadota</taxon>
        <taxon>Alphaproteobacteria</taxon>
        <taxon>Rhodobacterales</taxon>
        <taxon>Paracoccaceae</taxon>
        <taxon>Histidinibacterium</taxon>
    </lineage>
</organism>